<dbReference type="PANTHER" id="PTHR12891:SF0">
    <property type="entry name" value="MMS19 NUCLEOTIDE EXCISION REPAIR PROTEIN HOMOLOG"/>
    <property type="match status" value="1"/>
</dbReference>
<dbReference type="GO" id="GO:0006281">
    <property type="term" value="P:DNA repair"/>
    <property type="evidence" value="ECO:0007669"/>
    <property type="project" value="UniProtKB-UniRule"/>
</dbReference>
<evidence type="ECO:0000313" key="4">
    <source>
        <dbReference type="Proteomes" id="UP001314170"/>
    </source>
</evidence>
<dbReference type="Pfam" id="PF14500">
    <property type="entry name" value="MMS19_N"/>
    <property type="match status" value="2"/>
</dbReference>
<accession>A0AAV1SVI2</accession>
<gene>
    <name evidence="3" type="ORF">DCAF_LOCUS27042</name>
</gene>
<dbReference type="InterPro" id="IPR039920">
    <property type="entry name" value="MMS19"/>
</dbReference>
<reference evidence="3 4" key="1">
    <citation type="submission" date="2024-01" db="EMBL/GenBank/DDBJ databases">
        <authorList>
            <person name="Waweru B."/>
        </authorList>
    </citation>
    <scope>NUCLEOTIDE SEQUENCE [LARGE SCALE GENOMIC DNA]</scope>
</reference>
<comment type="subcellular location">
    <subcellularLocation>
        <location evidence="1">Nucleus</location>
    </subcellularLocation>
</comment>
<dbReference type="InterPro" id="IPR016024">
    <property type="entry name" value="ARM-type_fold"/>
</dbReference>
<keyword evidence="1" id="KW-0227">DNA damage</keyword>
<keyword evidence="1" id="KW-0539">Nucleus</keyword>
<dbReference type="AlphaFoldDB" id="A0AAV1SVI2"/>
<evidence type="ECO:0000259" key="2">
    <source>
        <dbReference type="Pfam" id="PF14500"/>
    </source>
</evidence>
<dbReference type="GO" id="GO:0016226">
    <property type="term" value="P:iron-sulfur cluster assembly"/>
    <property type="evidence" value="ECO:0007669"/>
    <property type="project" value="UniProtKB-UniRule"/>
</dbReference>
<proteinExistence type="inferred from homology"/>
<feature type="domain" description="MMS19 N-terminal" evidence="2">
    <location>
        <begin position="67"/>
        <end position="225"/>
    </location>
</feature>
<dbReference type="Proteomes" id="UP001314170">
    <property type="component" value="Unassembled WGS sequence"/>
</dbReference>
<evidence type="ECO:0000256" key="1">
    <source>
        <dbReference type="RuleBase" id="RU367072"/>
    </source>
</evidence>
<keyword evidence="1" id="KW-0234">DNA repair</keyword>
<dbReference type="InterPro" id="IPR029240">
    <property type="entry name" value="MMS19_N"/>
</dbReference>
<comment type="function">
    <text evidence="1">Key component of the cytosolic iron-sulfur protein assembly (CIA) complex, a multiprotein complex that mediates the incorporation of iron-sulfur cluster into apoproteins specifically involved in DNA metabolism and genomic integrity. In the CIA complex, MMS19 acts as an adapter between early-acting CIA components and a subset of cellular target iron-sulfur proteins.</text>
</comment>
<comment type="similarity">
    <text evidence="1">Belongs to the MET18/MMS19 family.</text>
</comment>
<dbReference type="GO" id="GO:0097361">
    <property type="term" value="C:cytosolic [4Fe-4S] assembly targeting complex"/>
    <property type="evidence" value="ECO:0007669"/>
    <property type="project" value="UniProtKB-UniRule"/>
</dbReference>
<dbReference type="GO" id="GO:0051604">
    <property type="term" value="P:protein maturation"/>
    <property type="evidence" value="ECO:0007669"/>
    <property type="project" value="UniProtKB-UniRule"/>
</dbReference>
<sequence>MLFHANPIFQGVFYQTVALLKRYNGGFNEVDCDGLISISSSKEDEAASLDAIVSLVKNDVVTISSLVREMEMYLTTTDNIIRARGILLLGEALECLSSKPLDAATIHILVAFFKERLADWRALRGALVGCLALVRRKSGGMVTGSDAKGVAESYLQNLQVQSLGQHDRKLCFELMECLLEHYPSAVASLWLLLGRMGDELIYGICEAIDGEKDPQCLMLAFHIVEPKAEDAEVKRDDLSRALMVMPCPAFEALLGHFKLAFSSTPLFEPSVIPLLLEKLSSSLSSAKVDSLKYISHCTPKYGAERMAKHAEAIWSSLKDAIYTSGQSFVLSFTPESLGGLDSEENEIAAEALALLEKVVQQNNDLFSSMIVGDEEINMVLNTITGYQSYKDIPLQSKQKLYSVGRILYVSAKASVASCSRVFQIFFPRLIESMGLPVVNGSGTCSFNDDCIISKRPNYGSLYLCIELLGACRDLVIATANPASQCVSANETWCCLIQSFSTSLSKIFSSILTTRTEEPAHDADMYLGVKGLQILATFPGGYLLVSKSTCDSILMTFISIITIDFNKTLLWNLSVKALVHIGLFIHGSNESEKSMSYMDIVVQKIVSSISSDNHNMPFPLQLEAISAIGTSGMIYMLKIVTGLQEVICANLAEIYVRMFNNLFNIRAQGMSPSNEQDDS</sequence>
<dbReference type="EMBL" id="CAWUPB010001197">
    <property type="protein sequence ID" value="CAK7356761.1"/>
    <property type="molecule type" value="Genomic_DNA"/>
</dbReference>
<comment type="caution">
    <text evidence="3">The sequence shown here is derived from an EMBL/GenBank/DDBJ whole genome shotgun (WGS) entry which is preliminary data.</text>
</comment>
<evidence type="ECO:0000313" key="3">
    <source>
        <dbReference type="EMBL" id="CAK7356761.1"/>
    </source>
</evidence>
<dbReference type="PANTHER" id="PTHR12891">
    <property type="entry name" value="DNA REPAIR/TRANSCRIPTION PROTEIN MET18/MMS19"/>
    <property type="match status" value="1"/>
</dbReference>
<feature type="domain" description="MMS19 N-terminal" evidence="2">
    <location>
        <begin position="255"/>
        <end position="322"/>
    </location>
</feature>
<protein>
    <recommendedName>
        <fullName evidence="1">MMS19 nucleotide excision repair protein</fullName>
    </recommendedName>
</protein>
<dbReference type="SUPFAM" id="SSF48371">
    <property type="entry name" value="ARM repeat"/>
    <property type="match status" value="1"/>
</dbReference>
<organism evidence="3 4">
    <name type="scientific">Dovyalis caffra</name>
    <dbReference type="NCBI Taxonomy" id="77055"/>
    <lineage>
        <taxon>Eukaryota</taxon>
        <taxon>Viridiplantae</taxon>
        <taxon>Streptophyta</taxon>
        <taxon>Embryophyta</taxon>
        <taxon>Tracheophyta</taxon>
        <taxon>Spermatophyta</taxon>
        <taxon>Magnoliopsida</taxon>
        <taxon>eudicotyledons</taxon>
        <taxon>Gunneridae</taxon>
        <taxon>Pentapetalae</taxon>
        <taxon>rosids</taxon>
        <taxon>fabids</taxon>
        <taxon>Malpighiales</taxon>
        <taxon>Salicaceae</taxon>
        <taxon>Flacourtieae</taxon>
        <taxon>Dovyalis</taxon>
    </lineage>
</organism>
<name>A0AAV1SVI2_9ROSI</name>
<dbReference type="GO" id="GO:0005634">
    <property type="term" value="C:nucleus"/>
    <property type="evidence" value="ECO:0007669"/>
    <property type="project" value="UniProtKB-SubCell"/>
</dbReference>
<keyword evidence="4" id="KW-1185">Reference proteome</keyword>